<accession>A0AA40BSE8</accession>
<gene>
    <name evidence="1" type="ORF">B0T21DRAFT_142414</name>
</gene>
<reference evidence="1" key="1">
    <citation type="submission" date="2023-06" db="EMBL/GenBank/DDBJ databases">
        <title>Genome-scale phylogeny and comparative genomics of the fungal order Sordariales.</title>
        <authorList>
            <consortium name="Lawrence Berkeley National Laboratory"/>
            <person name="Hensen N."/>
            <person name="Bonometti L."/>
            <person name="Westerberg I."/>
            <person name="Brannstrom I.O."/>
            <person name="Guillou S."/>
            <person name="Cros-Aarteil S."/>
            <person name="Calhoun S."/>
            <person name="Haridas S."/>
            <person name="Kuo A."/>
            <person name="Mondo S."/>
            <person name="Pangilinan J."/>
            <person name="Riley R."/>
            <person name="Labutti K."/>
            <person name="Andreopoulos B."/>
            <person name="Lipzen A."/>
            <person name="Chen C."/>
            <person name="Yanf M."/>
            <person name="Daum C."/>
            <person name="Ng V."/>
            <person name="Clum A."/>
            <person name="Steindorff A."/>
            <person name="Ohm R."/>
            <person name="Martin F."/>
            <person name="Silar P."/>
            <person name="Natvig D."/>
            <person name="Lalanne C."/>
            <person name="Gautier V."/>
            <person name="Ament-Velasquez S.L."/>
            <person name="Kruys A."/>
            <person name="Hutchinson M.I."/>
            <person name="Powell A.J."/>
            <person name="Barry K."/>
            <person name="Miller A.N."/>
            <person name="Grigoriev I.V."/>
            <person name="Debuchy R."/>
            <person name="Gladieux P."/>
            <person name="Thoren M.H."/>
            <person name="Johannesson H."/>
        </authorList>
    </citation>
    <scope>NUCLEOTIDE SEQUENCE</scope>
    <source>
        <strain evidence="1">CBS 540.89</strain>
    </source>
</reference>
<dbReference type="PANTHER" id="PTHR40788:SF1">
    <property type="entry name" value="IPA PROTEIN"/>
    <property type="match status" value="1"/>
</dbReference>
<name>A0AA40BSE8_9PEZI</name>
<organism evidence="1 2">
    <name type="scientific">Apiosordaria backusii</name>
    <dbReference type="NCBI Taxonomy" id="314023"/>
    <lineage>
        <taxon>Eukaryota</taxon>
        <taxon>Fungi</taxon>
        <taxon>Dikarya</taxon>
        <taxon>Ascomycota</taxon>
        <taxon>Pezizomycotina</taxon>
        <taxon>Sordariomycetes</taxon>
        <taxon>Sordariomycetidae</taxon>
        <taxon>Sordariales</taxon>
        <taxon>Lasiosphaeriaceae</taxon>
        <taxon>Apiosordaria</taxon>
    </lineage>
</organism>
<protein>
    <submittedName>
        <fullName evidence="1">Uncharacterized protein</fullName>
    </submittedName>
</protein>
<proteinExistence type="predicted"/>
<comment type="caution">
    <text evidence="1">The sequence shown here is derived from an EMBL/GenBank/DDBJ whole genome shotgun (WGS) entry which is preliminary data.</text>
</comment>
<sequence>MANPPTDHGTAKVPSLPALIGLARERENVLDKRLAFSAKLYPNPQILTTIVNYYLSSDDELVPDEMRRVIARRDKHISGAIFEVLHTAVQDSTIWGYMANLLELLKSELVDSEPVKERNSYRVIITQEISNVCQLEYTRSQRLLRRMLQTDMGAGWFKRQSNAYDKAGNARVVIKASSEDLKTLGSRNPKLLYLLRLTEPRTTPKQAIEWLEELSTPRASKNTKTKTKMKLSPQVDGALHHLGFVIMFIFHLKLYVKIPSHSFRDDQMFVPRYQELEQDVNAVKDQLDLSDFAVPVDKLLKPRMVGRALKRLDQFVQDKIGCRMGLSYDDLAARCFEDLKRQYRFPDIPVRRAKRTAEERVEQRKQLVTARETVCPTTMDKDVLRASSSAEQALN</sequence>
<dbReference type="Proteomes" id="UP001172159">
    <property type="component" value="Unassembled WGS sequence"/>
</dbReference>
<evidence type="ECO:0000313" key="1">
    <source>
        <dbReference type="EMBL" id="KAK0739440.1"/>
    </source>
</evidence>
<dbReference type="AlphaFoldDB" id="A0AA40BSE8"/>
<dbReference type="PANTHER" id="PTHR40788">
    <property type="entry name" value="CLR5 DOMAIN-CONTAINING PROTEIN-RELATED"/>
    <property type="match status" value="1"/>
</dbReference>
<evidence type="ECO:0000313" key="2">
    <source>
        <dbReference type="Proteomes" id="UP001172159"/>
    </source>
</evidence>
<keyword evidence="2" id="KW-1185">Reference proteome</keyword>
<dbReference type="EMBL" id="JAUKTV010000004">
    <property type="protein sequence ID" value="KAK0739440.1"/>
    <property type="molecule type" value="Genomic_DNA"/>
</dbReference>